<keyword evidence="2" id="KW-1185">Reference proteome</keyword>
<dbReference type="Pfam" id="PF05930">
    <property type="entry name" value="Phage_AlpA"/>
    <property type="match status" value="1"/>
</dbReference>
<organism evidence="1 2">
    <name type="scientific">Ahniella affigens</name>
    <dbReference type="NCBI Taxonomy" id="2021234"/>
    <lineage>
        <taxon>Bacteria</taxon>
        <taxon>Pseudomonadati</taxon>
        <taxon>Pseudomonadota</taxon>
        <taxon>Gammaproteobacteria</taxon>
        <taxon>Lysobacterales</taxon>
        <taxon>Rhodanobacteraceae</taxon>
        <taxon>Ahniella</taxon>
    </lineage>
</organism>
<name>A0A2P1PPF6_9GAMM</name>
<gene>
    <name evidence="1" type="ORF">C7S18_05730</name>
</gene>
<dbReference type="KEGG" id="xba:C7S18_05730"/>
<proteinExistence type="predicted"/>
<dbReference type="EMBL" id="CP027860">
    <property type="protein sequence ID" value="AVP96730.1"/>
    <property type="molecule type" value="Genomic_DNA"/>
</dbReference>
<reference evidence="1 2" key="2">
    <citation type="submission" date="2018-03" db="EMBL/GenBank/DDBJ databases">
        <authorList>
            <person name="Keele B.F."/>
        </authorList>
    </citation>
    <scope>NUCLEOTIDE SEQUENCE [LARGE SCALE GENOMIC DNA]</scope>
    <source>
        <strain evidence="1 2">D13</strain>
    </source>
</reference>
<dbReference type="Proteomes" id="UP000241074">
    <property type="component" value="Chromosome"/>
</dbReference>
<dbReference type="AlphaFoldDB" id="A0A2P1PPF6"/>
<dbReference type="InterPro" id="IPR010260">
    <property type="entry name" value="AlpA"/>
</dbReference>
<sequence>MERETSKRRAQLAQSVRAISSIQSAIAKGEPNRRTNERWKNAAVRAGELLDAGGYLRLPEVLALIPVSASTWWEGCRSGRFPKGVKIGPRCTAWRAAVIRQLLQDLESGSIDGDKA</sequence>
<protein>
    <submittedName>
        <fullName evidence="1">Uncharacterized protein</fullName>
    </submittedName>
</protein>
<accession>A0A2P1PPF6</accession>
<evidence type="ECO:0000313" key="1">
    <source>
        <dbReference type="EMBL" id="AVP96730.1"/>
    </source>
</evidence>
<dbReference type="OrthoDB" id="5298532at2"/>
<evidence type="ECO:0000313" key="2">
    <source>
        <dbReference type="Proteomes" id="UP000241074"/>
    </source>
</evidence>
<reference evidence="1 2" key="1">
    <citation type="submission" date="2018-03" db="EMBL/GenBank/DDBJ databases">
        <title>Ahniella affigens gen. nov., sp. nov., a gammaproteobacterium isolated from sandy soil near a stream.</title>
        <authorList>
            <person name="Ko Y."/>
            <person name="Kim J.-H."/>
        </authorList>
    </citation>
    <scope>NUCLEOTIDE SEQUENCE [LARGE SCALE GENOMIC DNA]</scope>
    <source>
        <strain evidence="1 2">D13</strain>
    </source>
</reference>